<accession>H8H1W4</accession>
<keyword evidence="3" id="KW-1185">Reference proteome</keyword>
<dbReference type="HOGENOM" id="CLU_329210_0_0_0"/>
<proteinExistence type="predicted"/>
<dbReference type="InterPro" id="IPR027417">
    <property type="entry name" value="P-loop_NTPase"/>
</dbReference>
<dbReference type="Pfam" id="PF19044">
    <property type="entry name" value="P-loop_TraG"/>
    <property type="match status" value="1"/>
</dbReference>
<dbReference type="InterPro" id="IPR043964">
    <property type="entry name" value="P-loop_TraG"/>
</dbReference>
<organism evidence="2 3">
    <name type="scientific">Deinococcus gobiensis (strain DSM 21396 / JCM 16679 / CGMCC 1.7299 / I-0)</name>
    <dbReference type="NCBI Taxonomy" id="745776"/>
    <lineage>
        <taxon>Bacteria</taxon>
        <taxon>Thermotogati</taxon>
        <taxon>Deinococcota</taxon>
        <taxon>Deinococci</taxon>
        <taxon>Deinococcales</taxon>
        <taxon>Deinococcaceae</taxon>
        <taxon>Deinococcus</taxon>
    </lineage>
</organism>
<dbReference type="EMBL" id="CP002193">
    <property type="protein sequence ID" value="AFD27511.1"/>
    <property type="molecule type" value="Genomic_DNA"/>
</dbReference>
<keyword evidence="2" id="KW-0614">Plasmid</keyword>
<gene>
    <name evidence="2" type="ordered locus">DGo_PB0242</name>
</gene>
<name>H8H1W4_DEIGI</name>
<dbReference type="KEGG" id="dgo:DGo_PB0242"/>
<sequence length="872" mass="94818">MPYHDVVAATRVADAMGNLTEKLTYQGLKDGVAFSLDNKLSFGLTVQLVSAASATLDRRIGTRDRLMRAVQGSLPVGAVVRFYLENRPSTPTDLAQHGPVRKDGSILEQLLVGNFNVLERMRQKGYVSTAEAYLTVTLPVPGRPKKTPYRPEQIAPLIEKAHMIQQRLARQLSVNGMTAQVMTTEQVWGRIMDYHNPSMASTPKPVYQAQFDAADLGGVRVLRKFKNNPKVTKPYVASMRAQVACSDVDLDYDSCFMLGLNRVGVVSFLKPTRNSAIGCTDQILQALGGTHSTLMIEYLVVDVPKVRAEINESLDKQTTAADDPSMKAGREVYSRIATGTALMQELESGQVLTEMSMHAMIYARTQDELDERRERTLAAFSAVGGCMPRVASSGQAIILFLQNAPFSGQRSSYQTGAYYQNAVDCIPQVGPWSGNAKGVLPFRTRSGNVFSITPRALRNAGVVVMAKAGSGKSVLINMLSSGLVHNHDASLTVVDPKRDYLPLFMALGALHSVITVAPNARLPNGKRVCINPFDLPLGETTAGAEKVAYLLELMRALRINDGSGRRISILIEAITVFYRKFSAPQMVNGEEVLVYTGGGTLTGFVDVLRFLNTVGDQSVQSHPLLKQEVSNMANDLRAYTGTTPLGTILDGLTTVDLDSRYLYLDISGMMQYDAMKAIGALLTNELVLQRALRLKGVKVVVQEEGGVARELPELVNITNRLFKTGRSLGIIPILSVQNIEDAQAYAGVINNADTRILLESNPSERAEVARIFELNDAMRALHASLGGEPGRFQEALILQNTSSGGGLNGDVGQLWLSPEAYWMTTSKKEEADLRAQVAEAYFRGDQAAAALYIAQGGDLNATPQHPSFAHSA</sequence>
<geneLocation type="plasmid" evidence="2 3">
    <name>P2</name>
</geneLocation>
<evidence type="ECO:0000313" key="3">
    <source>
        <dbReference type="Proteomes" id="UP000007575"/>
    </source>
</evidence>
<dbReference type="RefSeq" id="WP_014686606.1">
    <property type="nucleotide sequence ID" value="NC_017791.1"/>
</dbReference>
<dbReference type="AlphaFoldDB" id="H8H1W4"/>
<dbReference type="OrthoDB" id="51162at2"/>
<evidence type="ECO:0000259" key="1">
    <source>
        <dbReference type="Pfam" id="PF19044"/>
    </source>
</evidence>
<reference evidence="2 3" key="1">
    <citation type="journal article" date="2012" name="PLoS ONE">
        <title>Genome sequence and transcriptome analysis of the radioresistant bacterium Deinococcus gobiensis: insights into the extreme environmental adaptations.</title>
        <authorList>
            <person name="Yuan M."/>
            <person name="Chen M."/>
            <person name="Zhang W."/>
            <person name="Lu W."/>
            <person name="Wang J."/>
            <person name="Yang M."/>
            <person name="Zhao P."/>
            <person name="Tang R."/>
            <person name="Li X."/>
            <person name="Hao Y."/>
            <person name="Zhou Z."/>
            <person name="Zhan Y."/>
            <person name="Yu H."/>
            <person name="Teng C."/>
            <person name="Yan Y."/>
            <person name="Ping S."/>
            <person name="Wang Y."/>
            <person name="Lin M."/>
        </authorList>
    </citation>
    <scope>NUCLEOTIDE SEQUENCE [LARGE SCALE GENOMIC DNA]</scope>
    <source>
        <strain evidence="3">DSM 21396 / JCM 16679 / CGMCC 1.7299 / I-0</strain>
        <plasmid evidence="2">P2</plasmid>
    </source>
</reference>
<dbReference type="PATRIC" id="fig|745776.4.peg.3597"/>
<evidence type="ECO:0000313" key="2">
    <source>
        <dbReference type="EMBL" id="AFD27511.1"/>
    </source>
</evidence>
<protein>
    <submittedName>
        <fullName evidence="2">Type IV secretory pathway VirB4 component, ATPase TRAC</fullName>
    </submittedName>
</protein>
<dbReference type="Gene3D" id="3.40.50.300">
    <property type="entry name" value="P-loop containing nucleotide triphosphate hydrolases"/>
    <property type="match status" value="2"/>
</dbReference>
<feature type="domain" description="TraG P-loop" evidence="1">
    <location>
        <begin position="457"/>
        <end position="840"/>
    </location>
</feature>
<dbReference type="SUPFAM" id="SSF52540">
    <property type="entry name" value="P-loop containing nucleoside triphosphate hydrolases"/>
    <property type="match status" value="1"/>
</dbReference>
<dbReference type="Proteomes" id="UP000007575">
    <property type="component" value="Plasmid P2"/>
</dbReference>